<dbReference type="PROSITE" id="PS52002">
    <property type="entry name" value="SM"/>
    <property type="match status" value="1"/>
</dbReference>
<dbReference type="InterPro" id="IPR047575">
    <property type="entry name" value="Sm"/>
</dbReference>
<feature type="region of interest" description="Disordered" evidence="1">
    <location>
        <begin position="471"/>
        <end position="506"/>
    </location>
</feature>
<reference evidence="3" key="1">
    <citation type="submission" date="2018-08" db="EMBL/GenBank/DDBJ databases">
        <authorList>
            <person name="Guldener U."/>
        </authorList>
    </citation>
    <scope>NUCLEOTIDE SEQUENCE</scope>
    <source>
        <strain evidence="3">UB2</strain>
    </source>
</reference>
<dbReference type="Pfam" id="PF01423">
    <property type="entry name" value="LSM"/>
    <property type="match status" value="1"/>
</dbReference>
<evidence type="ECO:0000313" key="3">
    <source>
        <dbReference type="EMBL" id="SYW82359.1"/>
    </source>
</evidence>
<gene>
    <name evidence="3" type="ORF">UBRO2_04481</name>
</gene>
<dbReference type="PANTHER" id="PTHR11158">
    <property type="entry name" value="MSF1/PX19 RELATED"/>
    <property type="match status" value="1"/>
</dbReference>
<dbReference type="GO" id="GO:0003723">
    <property type="term" value="F:RNA binding"/>
    <property type="evidence" value="ECO:0007669"/>
    <property type="project" value="InterPro"/>
</dbReference>
<dbReference type="Gene3D" id="2.30.30.100">
    <property type="match status" value="1"/>
</dbReference>
<keyword evidence="4" id="KW-1185">Reference proteome</keyword>
<protein>
    <recommendedName>
        <fullName evidence="2">Sm domain-containing protein</fullName>
    </recommendedName>
</protein>
<dbReference type="GO" id="GO:0005681">
    <property type="term" value="C:spliceosomal complex"/>
    <property type="evidence" value="ECO:0007669"/>
    <property type="project" value="InterPro"/>
</dbReference>
<name>A0A8H8TU47_9BASI</name>
<evidence type="ECO:0000259" key="2">
    <source>
        <dbReference type="PROSITE" id="PS52002"/>
    </source>
</evidence>
<feature type="domain" description="Sm" evidence="2">
    <location>
        <begin position="4"/>
        <end position="84"/>
    </location>
</feature>
<feature type="compositionally biased region" description="Polar residues" evidence="1">
    <location>
        <begin position="258"/>
        <end position="277"/>
    </location>
</feature>
<sequence>MAKVSQPELKRFLDKRIAVNIQGGRKIQGTLRGFDMFLNLVVDDAIEQVHPEAGNPNVWQDGDRCGTVVVRGNSVTSLEALENVKTSQQQHRLQVLFASEQRRASRDHTAISEVGRQRLFHNIPGGTASCRPAQTRSDTGAINSEQWSKTSFTNRAMTTPGPPAASHVLSVDVIDRRIEYRPVRGGPSSSASTSSVTLDHLDSSSLQRDTIPVLCTTRLILKRGNLPKWAPSGLIKNAESWVMEESEVELDLFPPRTNAASHSNAGDQSGPEQSITSSASLAKSLKGRTKNGRAMRSWTRNLDHTTVLAVTEGLVYKERFGFMRPDEGDDSSKGKKKSGTEVDAVWRSYCKTLTTAQIESQVSFGILRRRIEKFGLARFVAHKDTSQQGIMWTCSQLDDAEAATTSSTSRDQGVLQRSSMPQKRFKLLESLRPPFLDGYPLGPWQKLKMWWYSGHYSQVKELRDGYLIERDEEEDGSSDGHRSPQRAVSADGSSNSEPGSANTDDVAAPMYFRGTEQEGPWAELSGRKGKGAVYSDQDRNAEEGVLNQLRARMGLSPLEPPSSDGDRRGAFAKEVELARTKVKSLLGFDDDEMHAKQQTQGRLERIDRDRTV</sequence>
<dbReference type="GO" id="GO:0000398">
    <property type="term" value="P:mRNA splicing, via spliceosome"/>
    <property type="evidence" value="ECO:0007669"/>
    <property type="project" value="InterPro"/>
</dbReference>
<dbReference type="FunFam" id="2.30.30.100:FF:000107">
    <property type="entry name" value="Small nuclear ribonucleoprotein G"/>
    <property type="match status" value="1"/>
</dbReference>
<dbReference type="SUPFAM" id="SSF50182">
    <property type="entry name" value="Sm-like ribonucleoproteins"/>
    <property type="match status" value="1"/>
</dbReference>
<dbReference type="InterPro" id="IPR034098">
    <property type="entry name" value="Sm_G"/>
</dbReference>
<feature type="region of interest" description="Disordered" evidence="1">
    <location>
        <begin position="590"/>
        <end position="612"/>
    </location>
</feature>
<feature type="compositionally biased region" description="Basic and acidic residues" evidence="1">
    <location>
        <begin position="602"/>
        <end position="612"/>
    </location>
</feature>
<dbReference type="SMART" id="SM00651">
    <property type="entry name" value="Sm"/>
    <property type="match status" value="1"/>
</dbReference>
<dbReference type="EMBL" id="ULHB01000106">
    <property type="protein sequence ID" value="SYW82359.1"/>
    <property type="molecule type" value="Genomic_DNA"/>
</dbReference>
<accession>A0A8H8TU47</accession>
<proteinExistence type="predicted"/>
<dbReference type="GO" id="GO:0005758">
    <property type="term" value="C:mitochondrial intermembrane space"/>
    <property type="evidence" value="ECO:0007669"/>
    <property type="project" value="InterPro"/>
</dbReference>
<dbReference type="InterPro" id="IPR001163">
    <property type="entry name" value="Sm_dom_euk/arc"/>
</dbReference>
<dbReference type="InterPro" id="IPR037365">
    <property type="entry name" value="Slowmo/Ups"/>
</dbReference>
<evidence type="ECO:0000313" key="4">
    <source>
        <dbReference type="Proteomes" id="UP000658997"/>
    </source>
</evidence>
<evidence type="ECO:0000256" key="1">
    <source>
        <dbReference type="SAM" id="MobiDB-lite"/>
    </source>
</evidence>
<comment type="caution">
    <text evidence="3">The sequence shown here is derived from an EMBL/GenBank/DDBJ whole genome shotgun (WGS) entry which is preliminary data.</text>
</comment>
<feature type="compositionally biased region" description="Polar residues" evidence="1">
    <location>
        <begin position="491"/>
        <end position="503"/>
    </location>
</feature>
<dbReference type="Proteomes" id="UP000658997">
    <property type="component" value="Unassembled WGS sequence"/>
</dbReference>
<dbReference type="AlphaFoldDB" id="A0A8H8TU47"/>
<dbReference type="InterPro" id="IPR010920">
    <property type="entry name" value="LSM_dom_sf"/>
</dbReference>
<organism evidence="3 4">
    <name type="scientific">Ustilago bromivora</name>
    <dbReference type="NCBI Taxonomy" id="307758"/>
    <lineage>
        <taxon>Eukaryota</taxon>
        <taxon>Fungi</taxon>
        <taxon>Dikarya</taxon>
        <taxon>Basidiomycota</taxon>
        <taxon>Ustilaginomycotina</taxon>
        <taxon>Ustilaginomycetes</taxon>
        <taxon>Ustilaginales</taxon>
        <taxon>Ustilaginaceae</taxon>
        <taxon>Ustilago</taxon>
    </lineage>
</organism>
<dbReference type="CDD" id="cd01719">
    <property type="entry name" value="Sm_G"/>
    <property type="match status" value="1"/>
</dbReference>
<feature type="region of interest" description="Disordered" evidence="1">
    <location>
        <begin position="180"/>
        <end position="200"/>
    </location>
</feature>
<feature type="region of interest" description="Disordered" evidence="1">
    <location>
        <begin position="256"/>
        <end position="277"/>
    </location>
</feature>